<accession>A9V9Q9</accession>
<evidence type="ECO:0000256" key="4">
    <source>
        <dbReference type="PROSITE-ProRule" id="PRU10007"/>
    </source>
</evidence>
<evidence type="ECO:0008006" key="11">
    <source>
        <dbReference type="Google" id="ProtNLM"/>
    </source>
</evidence>
<keyword evidence="10" id="KW-1185">Reference proteome</keyword>
<feature type="domain" description="3-hydroxyacyl-CoA dehydrogenase NAD binding" evidence="8">
    <location>
        <begin position="577"/>
        <end position="763"/>
    </location>
</feature>
<evidence type="ECO:0000256" key="5">
    <source>
        <dbReference type="RuleBase" id="RU003345"/>
    </source>
</evidence>
<evidence type="ECO:0000313" key="10">
    <source>
        <dbReference type="Proteomes" id="UP000001357"/>
    </source>
</evidence>
<dbReference type="FunFam" id="3.40.309.10:FF:000001">
    <property type="entry name" value="Mitochondrial aldehyde dehydrogenase 2"/>
    <property type="match status" value="1"/>
</dbReference>
<dbReference type="InterPro" id="IPR006176">
    <property type="entry name" value="3-OHacyl-CoA_DH_NAD-bd"/>
</dbReference>
<dbReference type="Proteomes" id="UP000001357">
    <property type="component" value="Unassembled WGS sequence"/>
</dbReference>
<evidence type="ECO:0000256" key="2">
    <source>
        <dbReference type="ARBA" id="ARBA00009986"/>
    </source>
</evidence>
<dbReference type="GO" id="GO:0006631">
    <property type="term" value="P:fatty acid metabolic process"/>
    <property type="evidence" value="ECO:0007669"/>
    <property type="project" value="InterPro"/>
</dbReference>
<feature type="active site" evidence="4">
    <location>
        <position position="277"/>
    </location>
</feature>
<dbReference type="InterPro" id="IPR008927">
    <property type="entry name" value="6-PGluconate_DH-like_C_sf"/>
</dbReference>
<dbReference type="EMBL" id="CH991571">
    <property type="protein sequence ID" value="EDQ85766.1"/>
    <property type="molecule type" value="Genomic_DNA"/>
</dbReference>
<dbReference type="KEGG" id="mbr:MONBRDRAFT_34126"/>
<dbReference type="PROSITE" id="PS00070">
    <property type="entry name" value="ALDEHYDE_DEHYDR_CYS"/>
    <property type="match status" value="1"/>
</dbReference>
<dbReference type="PANTHER" id="PTHR11699">
    <property type="entry name" value="ALDEHYDE DEHYDROGENASE-RELATED"/>
    <property type="match status" value="1"/>
</dbReference>
<dbReference type="eggNOG" id="KOG2450">
    <property type="taxonomic scope" value="Eukaryota"/>
</dbReference>
<dbReference type="eggNOG" id="KOG2304">
    <property type="taxonomic scope" value="Eukaryota"/>
</dbReference>
<dbReference type="SUPFAM" id="SSF48179">
    <property type="entry name" value="6-phosphogluconate dehydrogenase C-terminal domain-like"/>
    <property type="match status" value="1"/>
</dbReference>
<reference evidence="9 10" key="1">
    <citation type="journal article" date="2008" name="Nature">
        <title>The genome of the choanoflagellate Monosiga brevicollis and the origin of metazoans.</title>
        <authorList>
            <consortium name="JGI Sequencing"/>
            <person name="King N."/>
            <person name="Westbrook M.J."/>
            <person name="Young S.L."/>
            <person name="Kuo A."/>
            <person name="Abedin M."/>
            <person name="Chapman J."/>
            <person name="Fairclough S."/>
            <person name="Hellsten U."/>
            <person name="Isogai Y."/>
            <person name="Letunic I."/>
            <person name="Marr M."/>
            <person name="Pincus D."/>
            <person name="Putnam N."/>
            <person name="Rokas A."/>
            <person name="Wright K.J."/>
            <person name="Zuzow R."/>
            <person name="Dirks W."/>
            <person name="Good M."/>
            <person name="Goodstein D."/>
            <person name="Lemons D."/>
            <person name="Li W."/>
            <person name="Lyons J.B."/>
            <person name="Morris A."/>
            <person name="Nichols S."/>
            <person name="Richter D.J."/>
            <person name="Salamov A."/>
            <person name="Bork P."/>
            <person name="Lim W.A."/>
            <person name="Manning G."/>
            <person name="Miller W.T."/>
            <person name="McGinnis W."/>
            <person name="Shapiro H."/>
            <person name="Tjian R."/>
            <person name="Grigoriev I.V."/>
            <person name="Rokhsar D."/>
        </authorList>
    </citation>
    <scope>NUCLEOTIDE SEQUENCE [LARGE SCALE GENOMIC DNA]</scope>
    <source>
        <strain evidence="10">MX1 / ATCC 50154</strain>
    </source>
</reference>
<dbReference type="InterPro" id="IPR006108">
    <property type="entry name" value="3HC_DH_C"/>
</dbReference>
<dbReference type="InterPro" id="IPR029510">
    <property type="entry name" value="Ald_DH_CS_GLU"/>
</dbReference>
<dbReference type="GeneID" id="5894683"/>
<sequence length="864" mass="93678">MLERALCARHALGQGLKAHLDGFQLLRAPVVTSFINGRYIEPTNDPSRDMHWIEPATKQAHVRVEAAAMADLDEALQGAQAAQQQWALTSGMERARALMDVAHYLRTHTTACESIECLDTGRPFREMALADLPSVIDSFEYFAGVAQRVSGEHYDMGGGSFAYTRREPLGICAGIGAWNYPMQGAAWKAAPAMATGNALVFKPSEHTPLSALLLAEAVQQVEAIPTGLFNVVLGDGALGATFATNPSFAKVSFTGSRATGLKITSAAAGDLKRVTMELGGKSPLIICADADLEQACRGAIMANFFSNGQVCSNGTRVFVAREVYQPFTQRLVELTAQLRAGDSFDEQVAVTPVIHNDHAARVREFLERARTQGATVLYGGEYADEEVPSHIDRTGLIKPHILTDCSDDMEIVREEVFGPVMAVLPFDTVDEAVRRANDTPYGLSAGVFTQDLKQAHRVIAELKAGTTWINDYNLAPTQLPWGGYKQSGVGRENGTDAINHWTQLKRIGSRERAKRERERDLLFSGHCFLFLSLSFSLFLSLSEDNGNDKMMAAMVPRAPVLAGRALSTATARHNISHVTVIGGGLMGSGIAQVAAGSQHKVVLCDVSQDVLDKTINRIETSLGRVAKKKFADDANGAKDFIAATMDNLSTSTDAVKTIGDGTDLVVEAIKEDLDLKKKVFAEYDAVAKDHTIFASNTSSLSIGKIAEATQRKDRFGGLHFFNPVPVMKLVEVIRISETSDETFQALKSFGEAVGKHVVVCKDTPGFIVNRLLVPYLLEAARMVERGDATIEDVDAAMKLGAGYPMGPFQLLDYVGLDTTAFIAQGWAEDYPEEPLFKPVNVIAEKVKEGKLGNKSGQGFYDYSK</sequence>
<dbReference type="InterPro" id="IPR016161">
    <property type="entry name" value="Ald_DH/histidinol_DH"/>
</dbReference>
<organism evidence="9 10">
    <name type="scientific">Monosiga brevicollis</name>
    <name type="common">Choanoflagellate</name>
    <dbReference type="NCBI Taxonomy" id="81824"/>
    <lineage>
        <taxon>Eukaryota</taxon>
        <taxon>Choanoflagellata</taxon>
        <taxon>Craspedida</taxon>
        <taxon>Salpingoecidae</taxon>
        <taxon>Monosiga</taxon>
    </lineage>
</organism>
<dbReference type="GO" id="GO:0047105">
    <property type="term" value="F:4-trimethylammoniobutyraldehyde dehydrogenase activity"/>
    <property type="evidence" value="ECO:0000318"/>
    <property type="project" value="GO_Central"/>
</dbReference>
<dbReference type="STRING" id="81824.A9V9Q9"/>
<dbReference type="FunCoup" id="A9V9Q9">
    <property type="interactions" value="417"/>
</dbReference>
<dbReference type="Gene3D" id="3.40.309.10">
    <property type="entry name" value="Aldehyde Dehydrogenase, Chain A, domain 2"/>
    <property type="match status" value="1"/>
</dbReference>
<dbReference type="FunFam" id="3.40.605.10:FF:000007">
    <property type="entry name" value="NAD/NADP-dependent betaine aldehyde dehydrogenase"/>
    <property type="match status" value="1"/>
</dbReference>
<dbReference type="SUPFAM" id="SSF53720">
    <property type="entry name" value="ALDH-like"/>
    <property type="match status" value="1"/>
</dbReference>
<protein>
    <recommendedName>
        <fullName evidence="11">Aldehyde dehydrogenase domain-containing protein</fullName>
    </recommendedName>
</protein>
<dbReference type="AlphaFoldDB" id="A9V9Q9"/>
<dbReference type="RefSeq" id="XP_001749481.1">
    <property type="nucleotide sequence ID" value="XM_001749429.1"/>
</dbReference>
<dbReference type="Gene3D" id="3.40.50.720">
    <property type="entry name" value="NAD(P)-binding Rossmann-like Domain"/>
    <property type="match status" value="1"/>
</dbReference>
<dbReference type="GO" id="GO:0016616">
    <property type="term" value="F:oxidoreductase activity, acting on the CH-OH group of donors, NAD or NADP as acceptor"/>
    <property type="evidence" value="ECO:0007669"/>
    <property type="project" value="InterPro"/>
</dbReference>
<feature type="domain" description="Aldehyde dehydrogenase" evidence="6">
    <location>
        <begin position="48"/>
        <end position="506"/>
    </location>
</feature>
<dbReference type="Gene3D" id="1.10.1040.10">
    <property type="entry name" value="N-(1-d-carboxylethyl)-l-norvaline Dehydrogenase, domain 2"/>
    <property type="match status" value="1"/>
</dbReference>
<evidence type="ECO:0000256" key="1">
    <source>
        <dbReference type="ARBA" id="ARBA00009463"/>
    </source>
</evidence>
<dbReference type="InterPro" id="IPR036291">
    <property type="entry name" value="NAD(P)-bd_dom_sf"/>
</dbReference>
<dbReference type="Pfam" id="PF02737">
    <property type="entry name" value="3HCDH_N"/>
    <property type="match status" value="1"/>
</dbReference>
<keyword evidence="3 5" id="KW-0560">Oxidoreductase</keyword>
<evidence type="ECO:0000259" key="7">
    <source>
        <dbReference type="Pfam" id="PF00725"/>
    </source>
</evidence>
<dbReference type="FunFam" id="3.40.50.720:FF:000258">
    <property type="entry name" value="Hydroxyacyl-coenzyme A dehydrogenase, mitochondrial"/>
    <property type="match status" value="1"/>
</dbReference>
<name>A9V9Q9_MONBE</name>
<evidence type="ECO:0000256" key="3">
    <source>
        <dbReference type="ARBA" id="ARBA00023002"/>
    </source>
</evidence>
<dbReference type="SUPFAM" id="SSF51735">
    <property type="entry name" value="NAD(P)-binding Rossmann-fold domains"/>
    <property type="match status" value="1"/>
</dbReference>
<dbReference type="InterPro" id="IPR015590">
    <property type="entry name" value="Aldehyde_DH_dom"/>
</dbReference>
<dbReference type="InterPro" id="IPR016163">
    <property type="entry name" value="Ald_DH_C"/>
</dbReference>
<dbReference type="GO" id="GO:0070403">
    <property type="term" value="F:NAD+ binding"/>
    <property type="evidence" value="ECO:0007669"/>
    <property type="project" value="InterPro"/>
</dbReference>
<feature type="domain" description="3-hydroxyacyl-CoA dehydrogenase C-terminal" evidence="7">
    <location>
        <begin position="765"/>
        <end position="862"/>
    </location>
</feature>
<dbReference type="Pfam" id="PF00725">
    <property type="entry name" value="3HCDH"/>
    <property type="match status" value="1"/>
</dbReference>
<comment type="similarity">
    <text evidence="2 5">Belongs to the aldehyde dehydrogenase family.</text>
</comment>
<dbReference type="InParanoid" id="A9V9Q9"/>
<dbReference type="InterPro" id="IPR013328">
    <property type="entry name" value="6PGD_dom2"/>
</dbReference>
<gene>
    <name evidence="9" type="ORF">MONBRDRAFT_34126</name>
</gene>
<dbReference type="InterPro" id="IPR006180">
    <property type="entry name" value="3-OHacyl-CoA_DH_CS"/>
</dbReference>
<comment type="similarity">
    <text evidence="1">Belongs to the 3-hydroxyacyl-CoA dehydrogenase family.</text>
</comment>
<dbReference type="GO" id="GO:0019145">
    <property type="term" value="F:aminobutyraldehyde dehydrogenase (NAD+) activity"/>
    <property type="evidence" value="ECO:0000318"/>
    <property type="project" value="GO_Central"/>
</dbReference>
<dbReference type="Gene3D" id="3.40.605.10">
    <property type="entry name" value="Aldehyde Dehydrogenase, Chain A, domain 1"/>
    <property type="match status" value="1"/>
</dbReference>
<dbReference type="InterPro" id="IPR016162">
    <property type="entry name" value="Ald_DH_N"/>
</dbReference>
<evidence type="ECO:0000259" key="8">
    <source>
        <dbReference type="Pfam" id="PF02737"/>
    </source>
</evidence>
<dbReference type="Pfam" id="PF00171">
    <property type="entry name" value="Aldedh"/>
    <property type="match status" value="1"/>
</dbReference>
<evidence type="ECO:0000313" key="9">
    <source>
        <dbReference type="EMBL" id="EDQ85766.1"/>
    </source>
</evidence>
<dbReference type="NCBIfam" id="NF009725">
    <property type="entry name" value="PRK13252.1"/>
    <property type="match status" value="1"/>
</dbReference>
<dbReference type="InterPro" id="IPR016160">
    <property type="entry name" value="Ald_DH_CS_CYS"/>
</dbReference>
<dbReference type="PROSITE" id="PS00067">
    <property type="entry name" value="3HCDH"/>
    <property type="match status" value="1"/>
</dbReference>
<dbReference type="PROSITE" id="PS00687">
    <property type="entry name" value="ALDEHYDE_DEHYDR_GLU"/>
    <property type="match status" value="1"/>
</dbReference>
<proteinExistence type="inferred from homology"/>
<evidence type="ECO:0000259" key="6">
    <source>
        <dbReference type="Pfam" id="PF00171"/>
    </source>
</evidence>